<name>A0A2G9UKY1_TELCI</name>
<keyword evidence="11" id="KW-1185">Reference proteome</keyword>
<keyword evidence="2" id="KW-0813">Transport</keyword>
<evidence type="ECO:0000256" key="8">
    <source>
        <dbReference type="SAM" id="Phobius"/>
    </source>
</evidence>
<evidence type="ECO:0000256" key="3">
    <source>
        <dbReference type="ARBA" id="ARBA00022692"/>
    </source>
</evidence>
<dbReference type="OrthoDB" id="297496at2759"/>
<dbReference type="GO" id="GO:0022841">
    <property type="term" value="F:potassium ion leak channel activity"/>
    <property type="evidence" value="ECO:0007669"/>
    <property type="project" value="TreeGrafter"/>
</dbReference>
<dbReference type="Pfam" id="PF07885">
    <property type="entry name" value="Ion_trans_2"/>
    <property type="match status" value="2"/>
</dbReference>
<feature type="domain" description="Potassium channel" evidence="9">
    <location>
        <begin position="61"/>
        <end position="130"/>
    </location>
</feature>
<evidence type="ECO:0000259" key="9">
    <source>
        <dbReference type="Pfam" id="PF07885"/>
    </source>
</evidence>
<evidence type="ECO:0000256" key="6">
    <source>
        <dbReference type="ARBA" id="ARBA00023136"/>
    </source>
</evidence>
<feature type="domain" description="Potassium channel" evidence="9">
    <location>
        <begin position="186"/>
        <end position="227"/>
    </location>
</feature>
<gene>
    <name evidence="10" type="ORF">TELCIR_07206</name>
</gene>
<feature type="transmembrane region" description="Helical" evidence="8">
    <location>
        <begin position="72"/>
        <end position="96"/>
    </location>
</feature>
<proteinExistence type="predicted"/>
<evidence type="ECO:0000256" key="2">
    <source>
        <dbReference type="ARBA" id="ARBA00022448"/>
    </source>
</evidence>
<protein>
    <submittedName>
        <fullName evidence="10">Ion channel</fullName>
    </submittedName>
</protein>
<sequence length="288" mass="32572">MAVRESAIRRFNQHKERMLDELWTLVESGAPPDLIEERASLYVENSTRILFEAFDTHFISAALLKPGGENEAYSWTFITALFFTATLLTTIGYGNLVPVTWHGRMFCIAYALLGVPLILITVADIGKFLSENIIWLYSRYSKARKQCHRPTYAALPTKDETNREGEQLMQGLEQYISIPVALIVVILLGYMAVGAVLLGSWENWQFFSGFYFSFITMTTKYGHKKPHDTVIVKGAYAPKDINKIRFIDYGALASVESFQTIFSNMLSSKSKEPAVTFTMEVTTQDPNV</sequence>
<dbReference type="Proteomes" id="UP000230423">
    <property type="component" value="Unassembled WGS sequence"/>
</dbReference>
<dbReference type="EMBL" id="KZ346117">
    <property type="protein sequence ID" value="PIO70914.1"/>
    <property type="molecule type" value="Genomic_DNA"/>
</dbReference>
<evidence type="ECO:0000256" key="1">
    <source>
        <dbReference type="ARBA" id="ARBA00004141"/>
    </source>
</evidence>
<dbReference type="GO" id="GO:0015271">
    <property type="term" value="F:outward rectifier potassium channel activity"/>
    <property type="evidence" value="ECO:0007669"/>
    <property type="project" value="TreeGrafter"/>
</dbReference>
<dbReference type="SUPFAM" id="SSF81324">
    <property type="entry name" value="Voltage-gated potassium channels"/>
    <property type="match status" value="2"/>
</dbReference>
<feature type="transmembrane region" description="Helical" evidence="8">
    <location>
        <begin position="175"/>
        <end position="198"/>
    </location>
</feature>
<accession>A0A2G9UKY1</accession>
<keyword evidence="5" id="KW-0406">Ion transport</keyword>
<dbReference type="GO" id="GO:0005886">
    <property type="term" value="C:plasma membrane"/>
    <property type="evidence" value="ECO:0007669"/>
    <property type="project" value="TreeGrafter"/>
</dbReference>
<dbReference type="InterPro" id="IPR013099">
    <property type="entry name" value="K_chnl_dom"/>
</dbReference>
<dbReference type="GO" id="GO:0030322">
    <property type="term" value="P:stabilization of membrane potential"/>
    <property type="evidence" value="ECO:0007669"/>
    <property type="project" value="TreeGrafter"/>
</dbReference>
<keyword evidence="7" id="KW-0407">Ion channel</keyword>
<keyword evidence="4 8" id="KW-1133">Transmembrane helix</keyword>
<evidence type="ECO:0000256" key="7">
    <source>
        <dbReference type="ARBA" id="ARBA00023303"/>
    </source>
</evidence>
<reference evidence="10 11" key="1">
    <citation type="submission" date="2015-09" db="EMBL/GenBank/DDBJ databases">
        <title>Draft genome of the parasitic nematode Teladorsagia circumcincta isolate WARC Sus (inbred).</title>
        <authorList>
            <person name="Mitreva M."/>
        </authorList>
    </citation>
    <scope>NUCLEOTIDE SEQUENCE [LARGE SCALE GENOMIC DNA]</scope>
    <source>
        <strain evidence="10 11">S</strain>
    </source>
</reference>
<organism evidence="10 11">
    <name type="scientific">Teladorsagia circumcincta</name>
    <name type="common">Brown stomach worm</name>
    <name type="synonym">Ostertagia circumcincta</name>
    <dbReference type="NCBI Taxonomy" id="45464"/>
    <lineage>
        <taxon>Eukaryota</taxon>
        <taxon>Metazoa</taxon>
        <taxon>Ecdysozoa</taxon>
        <taxon>Nematoda</taxon>
        <taxon>Chromadorea</taxon>
        <taxon>Rhabditida</taxon>
        <taxon>Rhabditina</taxon>
        <taxon>Rhabditomorpha</taxon>
        <taxon>Strongyloidea</taxon>
        <taxon>Trichostrongylidae</taxon>
        <taxon>Teladorsagia</taxon>
    </lineage>
</organism>
<dbReference type="Gene3D" id="1.10.287.70">
    <property type="match status" value="1"/>
</dbReference>
<evidence type="ECO:0000256" key="4">
    <source>
        <dbReference type="ARBA" id="ARBA00022989"/>
    </source>
</evidence>
<feature type="transmembrane region" description="Helical" evidence="8">
    <location>
        <begin position="108"/>
        <end position="129"/>
    </location>
</feature>
<evidence type="ECO:0000313" key="10">
    <source>
        <dbReference type="EMBL" id="PIO70914.1"/>
    </source>
</evidence>
<evidence type="ECO:0000313" key="11">
    <source>
        <dbReference type="Proteomes" id="UP000230423"/>
    </source>
</evidence>
<dbReference type="PANTHER" id="PTHR11003:SF90">
    <property type="entry name" value="POTASSIUM CHANNEL DOMAIN-CONTAINING PROTEIN"/>
    <property type="match status" value="1"/>
</dbReference>
<dbReference type="InterPro" id="IPR003280">
    <property type="entry name" value="2pore_dom_K_chnl"/>
</dbReference>
<dbReference type="AlphaFoldDB" id="A0A2G9UKY1"/>
<comment type="subcellular location">
    <subcellularLocation>
        <location evidence="1">Membrane</location>
        <topology evidence="1">Multi-pass membrane protein</topology>
    </subcellularLocation>
</comment>
<keyword evidence="6 8" id="KW-0472">Membrane</keyword>
<keyword evidence="3 8" id="KW-0812">Transmembrane</keyword>
<evidence type="ECO:0000256" key="5">
    <source>
        <dbReference type="ARBA" id="ARBA00023065"/>
    </source>
</evidence>
<dbReference type="PANTHER" id="PTHR11003">
    <property type="entry name" value="POTASSIUM CHANNEL, SUBFAMILY K"/>
    <property type="match status" value="1"/>
</dbReference>